<comment type="caution">
    <text evidence="1">The sequence shown here is derived from an EMBL/GenBank/DDBJ whole genome shotgun (WGS) entry which is preliminary data.</text>
</comment>
<organism evidence="1 2">
    <name type="scientific">Solibacillus kalamii</name>
    <dbReference type="NCBI Taxonomy" id="1748298"/>
    <lineage>
        <taxon>Bacteria</taxon>
        <taxon>Bacillati</taxon>
        <taxon>Bacillota</taxon>
        <taxon>Bacilli</taxon>
        <taxon>Bacillales</taxon>
        <taxon>Caryophanaceae</taxon>
        <taxon>Solibacillus</taxon>
    </lineage>
</organism>
<evidence type="ECO:0000313" key="2">
    <source>
        <dbReference type="Proteomes" id="UP000196594"/>
    </source>
</evidence>
<dbReference type="RefSeq" id="WP_087617341.1">
    <property type="nucleotide sequence ID" value="NZ_JAFBEY010000001.1"/>
</dbReference>
<reference evidence="1 2" key="1">
    <citation type="journal article" date="2017" name="Int. J. Syst. Evol. Microbiol.">
        <title>Solibacillus kalamii sp. nov., isolated from a high-efficiency particulate arrestance filter system used in the International Space Station.</title>
        <authorList>
            <person name="Checinska Sielaff A."/>
            <person name="Kumar R.M."/>
            <person name="Pal D."/>
            <person name="Mayilraj S."/>
            <person name="Venkateswaran K."/>
        </authorList>
    </citation>
    <scope>NUCLEOTIDE SEQUENCE [LARGE SCALE GENOMIC DNA]</scope>
    <source>
        <strain evidence="1 2">ISSFR-015</strain>
    </source>
</reference>
<proteinExistence type="predicted"/>
<evidence type="ECO:0000313" key="1">
    <source>
        <dbReference type="EMBL" id="OUZ39140.1"/>
    </source>
</evidence>
<keyword evidence="2" id="KW-1185">Reference proteome</keyword>
<protein>
    <submittedName>
        <fullName evidence="1">Uncharacterized protein</fullName>
    </submittedName>
</protein>
<dbReference type="EMBL" id="NHNT01000005">
    <property type="protein sequence ID" value="OUZ39140.1"/>
    <property type="molecule type" value="Genomic_DNA"/>
</dbReference>
<sequence length="100" mass="10922">MGKKLSIALVLSSIIIGGTLIFGSINISNSIEYAGNNITNANFHMANSINGNGNGTSENYELVVIDGWLYLYNSMSGQIWKKADNDNLDETWQVVKHIGE</sequence>
<accession>A0ABX3ZI78</accession>
<name>A0ABX3ZI78_9BACL</name>
<dbReference type="Proteomes" id="UP000196594">
    <property type="component" value="Unassembled WGS sequence"/>
</dbReference>
<gene>
    <name evidence="1" type="ORF">CBM15_09770</name>
</gene>